<keyword evidence="5 9" id="KW-0479">Metal-binding</keyword>
<evidence type="ECO:0000256" key="8">
    <source>
        <dbReference type="ARBA" id="ARBA00047973"/>
    </source>
</evidence>
<dbReference type="GO" id="GO:0046872">
    <property type="term" value="F:metal ion binding"/>
    <property type="evidence" value="ECO:0007669"/>
    <property type="project" value="UniProtKB-KW"/>
</dbReference>
<keyword evidence="6 10" id="KW-0456">Lyase</keyword>
<dbReference type="InterPro" id="IPR010203">
    <property type="entry name" value="RraA"/>
</dbReference>
<protein>
    <recommendedName>
        <fullName evidence="10">4-hydroxy-4-methyl-2-oxoglutarate aldolase</fullName>
        <shortName evidence="10">HMG aldolase</shortName>
        <ecNumber evidence="10">4.1.1.112</ecNumber>
        <ecNumber evidence="10">4.1.3.17</ecNumber>
    </recommendedName>
    <alternativeName>
        <fullName evidence="10">Oxaloacetate decarboxylase</fullName>
    </alternativeName>
</protein>
<comment type="function">
    <text evidence="7 10">Catalyzes the aldol cleavage of 4-hydroxy-4-methyl-2-oxoglutarate (HMG) into 2 molecules of pyruvate. Also contains a secondary oxaloacetate (OAA) decarboxylase activity due to the common pyruvate enolate transition state formed following C-C bond cleavage in the retro-aldol and decarboxylation reactions.</text>
</comment>
<dbReference type="InterPro" id="IPR036704">
    <property type="entry name" value="RraA/RraA-like_sf"/>
</dbReference>
<evidence type="ECO:0000256" key="4">
    <source>
        <dbReference type="ARBA" id="ARBA00011233"/>
    </source>
</evidence>
<proteinExistence type="inferred from homology"/>
<accession>A0A1G7Y807</accession>
<keyword evidence="12" id="KW-1185">Reference proteome</keyword>
<evidence type="ECO:0000313" key="11">
    <source>
        <dbReference type="EMBL" id="SDG92581.1"/>
    </source>
</evidence>
<comment type="catalytic activity">
    <reaction evidence="8 10">
        <text>oxaloacetate + H(+) = pyruvate + CO2</text>
        <dbReference type="Rhea" id="RHEA:15641"/>
        <dbReference type="ChEBI" id="CHEBI:15361"/>
        <dbReference type="ChEBI" id="CHEBI:15378"/>
        <dbReference type="ChEBI" id="CHEBI:16452"/>
        <dbReference type="ChEBI" id="CHEBI:16526"/>
        <dbReference type="EC" id="4.1.1.112"/>
    </reaction>
</comment>
<dbReference type="PANTHER" id="PTHR33254">
    <property type="entry name" value="4-HYDROXY-4-METHYL-2-OXOGLUTARATE ALDOLASE 3-RELATED"/>
    <property type="match status" value="1"/>
</dbReference>
<dbReference type="CDD" id="cd16841">
    <property type="entry name" value="RraA_family"/>
    <property type="match status" value="1"/>
</dbReference>
<comment type="subunit">
    <text evidence="4 10">Homotrimer.</text>
</comment>
<dbReference type="GO" id="GO:0008948">
    <property type="term" value="F:oxaloacetate decarboxylase activity"/>
    <property type="evidence" value="ECO:0007669"/>
    <property type="project" value="UniProtKB-EC"/>
</dbReference>
<dbReference type="STRING" id="568899.SAMN05192534_10130"/>
<dbReference type="RefSeq" id="WP_091270158.1">
    <property type="nucleotide sequence ID" value="NZ_FNDK01000001.1"/>
</dbReference>
<comment type="similarity">
    <text evidence="3 10">Belongs to the class II aldolase/RraA-like family.</text>
</comment>
<feature type="binding site" evidence="9">
    <location>
        <position position="97"/>
    </location>
    <ligand>
        <name>Mg(2+)</name>
        <dbReference type="ChEBI" id="CHEBI:18420"/>
    </ligand>
</feature>
<dbReference type="NCBIfam" id="NF006875">
    <property type="entry name" value="PRK09372.1"/>
    <property type="match status" value="1"/>
</dbReference>
<dbReference type="Proteomes" id="UP000199163">
    <property type="component" value="Unassembled WGS sequence"/>
</dbReference>
<comment type="cofactor">
    <cofactor evidence="2 10">
        <name>a divalent metal cation</name>
        <dbReference type="ChEBI" id="CHEBI:60240"/>
    </cofactor>
</comment>
<gene>
    <name evidence="11" type="ORF">SAMN05192534_10130</name>
</gene>
<evidence type="ECO:0000256" key="3">
    <source>
        <dbReference type="ARBA" id="ARBA00008621"/>
    </source>
</evidence>
<dbReference type="GO" id="GO:0047443">
    <property type="term" value="F:4-hydroxy-4-methyl-2-oxoglutarate aldolase activity"/>
    <property type="evidence" value="ECO:0007669"/>
    <property type="project" value="UniProtKB-EC"/>
</dbReference>
<name>A0A1G7Y807_9BACI</name>
<evidence type="ECO:0000256" key="5">
    <source>
        <dbReference type="ARBA" id="ARBA00022723"/>
    </source>
</evidence>
<dbReference type="EC" id="4.1.3.17" evidence="10"/>
<comment type="cofactor">
    <cofactor evidence="9">
        <name>Mg(2+)</name>
        <dbReference type="ChEBI" id="CHEBI:18420"/>
    </cofactor>
</comment>
<comment type="catalytic activity">
    <reaction evidence="1 10">
        <text>4-hydroxy-4-methyl-2-oxoglutarate = 2 pyruvate</text>
        <dbReference type="Rhea" id="RHEA:22748"/>
        <dbReference type="ChEBI" id="CHEBI:15361"/>
        <dbReference type="ChEBI" id="CHEBI:58276"/>
        <dbReference type="EC" id="4.1.3.17"/>
    </reaction>
</comment>
<dbReference type="OrthoDB" id="9784786at2"/>
<dbReference type="SUPFAM" id="SSF89562">
    <property type="entry name" value="RraA-like"/>
    <property type="match status" value="1"/>
</dbReference>
<feature type="binding site" evidence="9">
    <location>
        <position position="96"/>
    </location>
    <ligand>
        <name>substrate</name>
    </ligand>
</feature>
<evidence type="ECO:0000256" key="2">
    <source>
        <dbReference type="ARBA" id="ARBA00001968"/>
    </source>
</evidence>
<dbReference type="NCBIfam" id="TIGR01935">
    <property type="entry name" value="NOT-MenG"/>
    <property type="match status" value="1"/>
</dbReference>
<feature type="binding site" evidence="9">
    <location>
        <begin position="74"/>
        <end position="77"/>
    </location>
    <ligand>
        <name>substrate</name>
    </ligand>
</feature>
<keyword evidence="9" id="KW-0460">Magnesium</keyword>
<dbReference type="GO" id="GO:0051252">
    <property type="term" value="P:regulation of RNA metabolic process"/>
    <property type="evidence" value="ECO:0007669"/>
    <property type="project" value="InterPro"/>
</dbReference>
<dbReference type="EMBL" id="FNDK01000001">
    <property type="protein sequence ID" value="SDG92581.1"/>
    <property type="molecule type" value="Genomic_DNA"/>
</dbReference>
<sequence length="159" mass="17120">MGVTADICDVHKDSVRLADNVFYVFGQKKSFSGPIHTVRVFEDNVLVKKALETIPEGSVLVVDGGGSKRCALMGDNLAAIAEKRNLAGVIINGCIRDSGEINEMPVGIFALGTNPFKSVKKGEGQNDIPLLFANAAWKPGEWVYADEDGILLAEKKLDE</sequence>
<evidence type="ECO:0000313" key="12">
    <source>
        <dbReference type="Proteomes" id="UP000199163"/>
    </source>
</evidence>
<dbReference type="PANTHER" id="PTHR33254:SF4">
    <property type="entry name" value="4-HYDROXY-4-METHYL-2-OXOGLUTARATE ALDOLASE 3-RELATED"/>
    <property type="match status" value="1"/>
</dbReference>
<dbReference type="InterPro" id="IPR005493">
    <property type="entry name" value="RraA/RraA-like"/>
</dbReference>
<evidence type="ECO:0000256" key="6">
    <source>
        <dbReference type="ARBA" id="ARBA00023239"/>
    </source>
</evidence>
<evidence type="ECO:0000256" key="9">
    <source>
        <dbReference type="PIRSR" id="PIRSR605493-1"/>
    </source>
</evidence>
<evidence type="ECO:0000256" key="7">
    <source>
        <dbReference type="ARBA" id="ARBA00025046"/>
    </source>
</evidence>
<organism evidence="11 12">
    <name type="scientific">Alteribacillus persepolensis</name>
    <dbReference type="NCBI Taxonomy" id="568899"/>
    <lineage>
        <taxon>Bacteria</taxon>
        <taxon>Bacillati</taxon>
        <taxon>Bacillota</taxon>
        <taxon>Bacilli</taxon>
        <taxon>Bacillales</taxon>
        <taxon>Bacillaceae</taxon>
        <taxon>Alteribacillus</taxon>
    </lineage>
</organism>
<reference evidence="11 12" key="1">
    <citation type="submission" date="2016-10" db="EMBL/GenBank/DDBJ databases">
        <authorList>
            <person name="de Groot N.N."/>
        </authorList>
    </citation>
    <scope>NUCLEOTIDE SEQUENCE [LARGE SCALE GENOMIC DNA]</scope>
    <source>
        <strain evidence="11 12">DSM 21632</strain>
    </source>
</reference>
<evidence type="ECO:0000256" key="10">
    <source>
        <dbReference type="RuleBase" id="RU004338"/>
    </source>
</evidence>
<dbReference type="EC" id="4.1.1.112" evidence="10"/>
<dbReference type="GO" id="GO:0008428">
    <property type="term" value="F:ribonuclease inhibitor activity"/>
    <property type="evidence" value="ECO:0007669"/>
    <property type="project" value="InterPro"/>
</dbReference>
<dbReference type="AlphaFoldDB" id="A0A1G7Y807"/>
<evidence type="ECO:0000256" key="1">
    <source>
        <dbReference type="ARBA" id="ARBA00001342"/>
    </source>
</evidence>
<dbReference type="Pfam" id="PF03737">
    <property type="entry name" value="RraA-like"/>
    <property type="match status" value="1"/>
</dbReference>
<dbReference type="Gene3D" id="3.50.30.40">
    <property type="entry name" value="Ribonuclease E inhibitor RraA/RraA-like"/>
    <property type="match status" value="1"/>
</dbReference>